<keyword evidence="1" id="KW-0812">Transmembrane</keyword>
<dbReference type="Proteomes" id="UP000076798">
    <property type="component" value="Unassembled WGS sequence"/>
</dbReference>
<proteinExistence type="predicted"/>
<gene>
    <name evidence="2" type="ORF">SISSUDRAFT_1043382</name>
</gene>
<feature type="transmembrane region" description="Helical" evidence="1">
    <location>
        <begin position="20"/>
        <end position="42"/>
    </location>
</feature>
<accession>A0A166FWS6</accession>
<protein>
    <submittedName>
        <fullName evidence="2">Uncharacterized protein</fullName>
    </submittedName>
</protein>
<organism evidence="2 3">
    <name type="scientific">Sistotremastrum suecicum HHB10207 ss-3</name>
    <dbReference type="NCBI Taxonomy" id="1314776"/>
    <lineage>
        <taxon>Eukaryota</taxon>
        <taxon>Fungi</taxon>
        <taxon>Dikarya</taxon>
        <taxon>Basidiomycota</taxon>
        <taxon>Agaricomycotina</taxon>
        <taxon>Agaricomycetes</taxon>
        <taxon>Sistotremastrales</taxon>
        <taxon>Sistotremastraceae</taxon>
        <taxon>Sistotremastrum</taxon>
    </lineage>
</organism>
<evidence type="ECO:0000313" key="2">
    <source>
        <dbReference type="EMBL" id="KZT41073.1"/>
    </source>
</evidence>
<evidence type="ECO:0000256" key="1">
    <source>
        <dbReference type="SAM" id="Phobius"/>
    </source>
</evidence>
<sequence>MNRMRGCGCLVRVGSENLRIAIQAGIATFEGVGFLLPFLLSLGPLMRLCCSLEVRGPFESDLGGR</sequence>
<name>A0A166FWS6_9AGAM</name>
<keyword evidence="1" id="KW-1133">Transmembrane helix</keyword>
<evidence type="ECO:0000313" key="3">
    <source>
        <dbReference type="Proteomes" id="UP000076798"/>
    </source>
</evidence>
<keyword evidence="1" id="KW-0472">Membrane</keyword>
<reference evidence="2 3" key="1">
    <citation type="journal article" date="2016" name="Mol. Biol. Evol.">
        <title>Comparative Genomics of Early-Diverging Mushroom-Forming Fungi Provides Insights into the Origins of Lignocellulose Decay Capabilities.</title>
        <authorList>
            <person name="Nagy L.G."/>
            <person name="Riley R."/>
            <person name="Tritt A."/>
            <person name="Adam C."/>
            <person name="Daum C."/>
            <person name="Floudas D."/>
            <person name="Sun H."/>
            <person name="Yadav J.S."/>
            <person name="Pangilinan J."/>
            <person name="Larsson K.H."/>
            <person name="Matsuura K."/>
            <person name="Barry K."/>
            <person name="Labutti K."/>
            <person name="Kuo R."/>
            <person name="Ohm R.A."/>
            <person name="Bhattacharya S.S."/>
            <person name="Shirouzu T."/>
            <person name="Yoshinaga Y."/>
            <person name="Martin F.M."/>
            <person name="Grigoriev I.V."/>
            <person name="Hibbett D.S."/>
        </authorList>
    </citation>
    <scope>NUCLEOTIDE SEQUENCE [LARGE SCALE GENOMIC DNA]</scope>
    <source>
        <strain evidence="2 3">HHB10207 ss-3</strain>
    </source>
</reference>
<dbReference type="AlphaFoldDB" id="A0A166FWS6"/>
<dbReference type="EMBL" id="KV428025">
    <property type="protein sequence ID" value="KZT41073.1"/>
    <property type="molecule type" value="Genomic_DNA"/>
</dbReference>
<keyword evidence="3" id="KW-1185">Reference proteome</keyword>